<keyword evidence="1" id="KW-0472">Membrane</keyword>
<reference evidence="2" key="1">
    <citation type="submission" date="2022-04" db="EMBL/GenBank/DDBJ databases">
        <title>Halobacillus sp. isolated from saltern.</title>
        <authorList>
            <person name="Won M."/>
            <person name="Lee C.-M."/>
            <person name="Woen H.-Y."/>
            <person name="Kwon S.-W."/>
        </authorList>
    </citation>
    <scope>NUCLEOTIDE SEQUENCE</scope>
    <source>
        <strain evidence="2">SSHM10-5</strain>
    </source>
</reference>
<dbReference type="RefSeq" id="WP_245030783.1">
    <property type="nucleotide sequence ID" value="NZ_CP095075.1"/>
</dbReference>
<protein>
    <submittedName>
        <fullName evidence="2">Uncharacterized protein</fullName>
    </submittedName>
</protein>
<sequence length="57" mass="6678">MHKINPLELIEEIYKEHYVYLRNFLIGLTKSDEVKSALAVAGALFFMYAIYDNIIVR</sequence>
<proteinExistence type="predicted"/>
<name>A0ABY4H994_9BACI</name>
<keyword evidence="1" id="KW-1133">Transmembrane helix</keyword>
<evidence type="ECO:0000313" key="2">
    <source>
        <dbReference type="EMBL" id="UOR11116.1"/>
    </source>
</evidence>
<gene>
    <name evidence="2" type="ORF">MUO15_16160</name>
</gene>
<organism evidence="2 3">
    <name type="scientific">Halobacillus amylolyticus</name>
    <dbReference type="NCBI Taxonomy" id="2932259"/>
    <lineage>
        <taxon>Bacteria</taxon>
        <taxon>Bacillati</taxon>
        <taxon>Bacillota</taxon>
        <taxon>Bacilli</taxon>
        <taxon>Bacillales</taxon>
        <taxon>Bacillaceae</taxon>
        <taxon>Halobacillus</taxon>
    </lineage>
</organism>
<keyword evidence="1" id="KW-0812">Transmembrane</keyword>
<accession>A0ABY4H994</accession>
<evidence type="ECO:0000256" key="1">
    <source>
        <dbReference type="SAM" id="Phobius"/>
    </source>
</evidence>
<keyword evidence="3" id="KW-1185">Reference proteome</keyword>
<dbReference type="EMBL" id="CP095075">
    <property type="protein sequence ID" value="UOR11116.1"/>
    <property type="molecule type" value="Genomic_DNA"/>
</dbReference>
<feature type="transmembrane region" description="Helical" evidence="1">
    <location>
        <begin position="34"/>
        <end position="51"/>
    </location>
</feature>
<dbReference type="Proteomes" id="UP000830326">
    <property type="component" value="Chromosome"/>
</dbReference>
<evidence type="ECO:0000313" key="3">
    <source>
        <dbReference type="Proteomes" id="UP000830326"/>
    </source>
</evidence>